<comment type="caution">
    <text evidence="1">The sequence shown here is derived from an EMBL/GenBank/DDBJ whole genome shotgun (WGS) entry which is preliminary data.</text>
</comment>
<dbReference type="Proteomes" id="UP000827872">
    <property type="component" value="Linkage Group LG01"/>
</dbReference>
<evidence type="ECO:0000313" key="1">
    <source>
        <dbReference type="EMBL" id="KAH8015526.1"/>
    </source>
</evidence>
<keyword evidence="2" id="KW-1185">Reference proteome</keyword>
<reference evidence="1" key="1">
    <citation type="submission" date="2021-08" db="EMBL/GenBank/DDBJ databases">
        <title>The first chromosome-level gecko genome reveals the dynamic sex chromosomes of Neotropical dwarf geckos (Sphaerodactylidae: Sphaerodactylus).</title>
        <authorList>
            <person name="Pinto B.J."/>
            <person name="Keating S.E."/>
            <person name="Gamble T."/>
        </authorList>
    </citation>
    <scope>NUCLEOTIDE SEQUENCE</scope>
    <source>
        <strain evidence="1">TG3544</strain>
    </source>
</reference>
<sequence length="158" mass="17704">MAQLCSAECGMGTQRRDVVCITKLGSDFNVTDPSECRYREKPPSLQSCTGTGCEARWFSTAWSACSRTCVGGVQVREVQCLTQNRTLSRLCPPELKPAKKRPCNNQPCVADLDENCRDKYHNCPVIVQARLCVYAYYKTVCCASCTHALERRHTEPSR</sequence>
<protein>
    <submittedName>
        <fullName evidence="1">Thrombospondin type-1 domain-containing protein 4</fullName>
    </submittedName>
</protein>
<organism evidence="1 2">
    <name type="scientific">Sphaerodactylus townsendi</name>
    <dbReference type="NCBI Taxonomy" id="933632"/>
    <lineage>
        <taxon>Eukaryota</taxon>
        <taxon>Metazoa</taxon>
        <taxon>Chordata</taxon>
        <taxon>Craniata</taxon>
        <taxon>Vertebrata</taxon>
        <taxon>Euteleostomi</taxon>
        <taxon>Lepidosauria</taxon>
        <taxon>Squamata</taxon>
        <taxon>Bifurcata</taxon>
        <taxon>Gekkota</taxon>
        <taxon>Sphaerodactylidae</taxon>
        <taxon>Sphaerodactylus</taxon>
    </lineage>
</organism>
<gene>
    <name evidence="1" type="primary">THSD4_3</name>
    <name evidence="1" type="ORF">K3G42_005097</name>
</gene>
<evidence type="ECO:0000313" key="2">
    <source>
        <dbReference type="Proteomes" id="UP000827872"/>
    </source>
</evidence>
<accession>A0ACB8G736</accession>
<dbReference type="EMBL" id="CM037614">
    <property type="protein sequence ID" value="KAH8015526.1"/>
    <property type="molecule type" value="Genomic_DNA"/>
</dbReference>
<proteinExistence type="predicted"/>
<name>A0ACB8G736_9SAUR</name>